<dbReference type="KEGG" id="haei:MUN82_08855"/>
<keyword evidence="2" id="KW-1185">Reference proteome</keyword>
<evidence type="ECO:0000313" key="2">
    <source>
        <dbReference type="Proteomes" id="UP000829925"/>
    </source>
</evidence>
<evidence type="ECO:0000313" key="1">
    <source>
        <dbReference type="EMBL" id="UOR07192.1"/>
    </source>
</evidence>
<dbReference type="RefSeq" id="WP_245096759.1">
    <property type="nucleotide sequence ID" value="NZ_CP095053.1"/>
</dbReference>
<sequence>MPSLPEETPAYLSNAEADVLCFAMRYALDRQTTAPSIVSDEIVRLWPRLQPWQQDQIQKELRHQSTYLKAWNDERWHKVLNLKKKE</sequence>
<accession>A0A8T9SY67</accession>
<dbReference type="EMBL" id="CP095053">
    <property type="protein sequence ID" value="UOR07192.1"/>
    <property type="molecule type" value="Genomic_DNA"/>
</dbReference>
<gene>
    <name evidence="1" type="ORF">MUN82_08855</name>
</gene>
<protein>
    <submittedName>
        <fullName evidence="1">Uncharacterized protein</fullName>
    </submittedName>
</protein>
<organism evidence="1 2">
    <name type="scientific">Hymenobacter aerilatus</name>
    <dbReference type="NCBI Taxonomy" id="2932251"/>
    <lineage>
        <taxon>Bacteria</taxon>
        <taxon>Pseudomonadati</taxon>
        <taxon>Bacteroidota</taxon>
        <taxon>Cytophagia</taxon>
        <taxon>Cytophagales</taxon>
        <taxon>Hymenobacteraceae</taxon>
        <taxon>Hymenobacter</taxon>
    </lineage>
</organism>
<dbReference type="AlphaFoldDB" id="A0A8T9SY67"/>
<proteinExistence type="predicted"/>
<dbReference type="Proteomes" id="UP000829925">
    <property type="component" value="Chromosome"/>
</dbReference>
<name>A0A8T9SY67_9BACT</name>
<reference evidence="1 2" key="1">
    <citation type="submission" date="2022-04" db="EMBL/GenBank/DDBJ databases">
        <title>Hymenobacter sp. isolated from the air.</title>
        <authorList>
            <person name="Won M."/>
            <person name="Lee C.-M."/>
            <person name="Woen H.-Y."/>
            <person name="Kwon S.-W."/>
        </authorList>
    </citation>
    <scope>NUCLEOTIDE SEQUENCE [LARGE SCALE GENOMIC DNA]</scope>
    <source>
        <strain evidence="2">5413 J-13</strain>
    </source>
</reference>